<reference evidence="3" key="1">
    <citation type="submission" date="2023-07" db="EMBL/GenBank/DDBJ databases">
        <title>Black Yeasts Isolated from many extreme environments.</title>
        <authorList>
            <person name="Coleine C."/>
            <person name="Stajich J.E."/>
            <person name="Selbmann L."/>
        </authorList>
    </citation>
    <scope>NUCLEOTIDE SEQUENCE</scope>
    <source>
        <strain evidence="3">CCFEE 5485</strain>
    </source>
</reference>
<evidence type="ECO:0000256" key="2">
    <source>
        <dbReference type="SAM" id="Phobius"/>
    </source>
</evidence>
<accession>A0AAE0WU55</accession>
<feature type="region of interest" description="Disordered" evidence="1">
    <location>
        <begin position="54"/>
        <end position="121"/>
    </location>
</feature>
<keyword evidence="2" id="KW-0472">Membrane</keyword>
<feature type="transmembrane region" description="Helical" evidence="2">
    <location>
        <begin position="132"/>
        <end position="150"/>
    </location>
</feature>
<keyword evidence="4" id="KW-1185">Reference proteome</keyword>
<dbReference type="AlphaFoldDB" id="A0AAE0WU55"/>
<sequence>MAAPAANQRTMVDVTETSPLFPGSLAIPSNRWVVRSYGAIQSRDIVCVASRLEALTPPPSPSSESSSGARLPGTVEMERDTSAPAQQELDLEAGRARQDDEKSEEMDAQSAGREDSDTAHPGAGRTYNLCKLALFVLLVAFYTFMLVMALRERYGFV</sequence>
<keyword evidence="2" id="KW-1133">Transmembrane helix</keyword>
<dbReference type="EMBL" id="JAUTXT010000005">
    <property type="protein sequence ID" value="KAK3677850.1"/>
    <property type="molecule type" value="Genomic_DNA"/>
</dbReference>
<gene>
    <name evidence="3" type="ORF">LTR78_001945</name>
</gene>
<protein>
    <submittedName>
        <fullName evidence="3">Uncharacterized protein</fullName>
    </submittedName>
</protein>
<dbReference type="Proteomes" id="UP001274830">
    <property type="component" value="Unassembled WGS sequence"/>
</dbReference>
<keyword evidence="2" id="KW-0812">Transmembrane</keyword>
<evidence type="ECO:0000313" key="4">
    <source>
        <dbReference type="Proteomes" id="UP001274830"/>
    </source>
</evidence>
<proteinExistence type="predicted"/>
<evidence type="ECO:0000313" key="3">
    <source>
        <dbReference type="EMBL" id="KAK3677850.1"/>
    </source>
</evidence>
<comment type="caution">
    <text evidence="3">The sequence shown here is derived from an EMBL/GenBank/DDBJ whole genome shotgun (WGS) entry which is preliminary data.</text>
</comment>
<name>A0AAE0WU55_9PEZI</name>
<organism evidence="3 4">
    <name type="scientific">Recurvomyces mirabilis</name>
    <dbReference type="NCBI Taxonomy" id="574656"/>
    <lineage>
        <taxon>Eukaryota</taxon>
        <taxon>Fungi</taxon>
        <taxon>Dikarya</taxon>
        <taxon>Ascomycota</taxon>
        <taxon>Pezizomycotina</taxon>
        <taxon>Dothideomycetes</taxon>
        <taxon>Dothideomycetidae</taxon>
        <taxon>Mycosphaerellales</taxon>
        <taxon>Teratosphaeriaceae</taxon>
        <taxon>Recurvomyces</taxon>
    </lineage>
</organism>
<evidence type="ECO:0000256" key="1">
    <source>
        <dbReference type="SAM" id="MobiDB-lite"/>
    </source>
</evidence>